<dbReference type="Proteomes" id="UP001295794">
    <property type="component" value="Unassembled WGS sequence"/>
</dbReference>
<protein>
    <submittedName>
        <fullName evidence="2">Uncharacterized protein</fullName>
    </submittedName>
</protein>
<comment type="caution">
    <text evidence="2">The sequence shown here is derived from an EMBL/GenBank/DDBJ whole genome shotgun (WGS) entry which is preliminary data.</text>
</comment>
<proteinExistence type="predicted"/>
<feature type="region of interest" description="Disordered" evidence="1">
    <location>
        <begin position="1"/>
        <end position="34"/>
    </location>
</feature>
<accession>A0AAD2JUX7</accession>
<keyword evidence="3" id="KW-1185">Reference proteome</keyword>
<dbReference type="AlphaFoldDB" id="A0AAD2JUX7"/>
<name>A0AAD2JUX7_9AGAR</name>
<reference evidence="2" key="1">
    <citation type="submission" date="2023-11" db="EMBL/GenBank/DDBJ databases">
        <authorList>
            <person name="De Vega J J."/>
            <person name="De Vega J J."/>
        </authorList>
    </citation>
    <scope>NUCLEOTIDE SEQUENCE</scope>
</reference>
<evidence type="ECO:0000256" key="1">
    <source>
        <dbReference type="SAM" id="MobiDB-lite"/>
    </source>
</evidence>
<dbReference type="EMBL" id="CAVNYO010000038">
    <property type="protein sequence ID" value="CAK5263303.1"/>
    <property type="molecule type" value="Genomic_DNA"/>
</dbReference>
<evidence type="ECO:0000313" key="2">
    <source>
        <dbReference type="EMBL" id="CAK5263303.1"/>
    </source>
</evidence>
<gene>
    <name evidence="2" type="ORF">MYCIT1_LOCUS2696</name>
</gene>
<sequence length="75" mass="8594">MSTNTWVNKLDNWQRRPRNPEGILAPPPAKKHPRKENVLEGIWRTVARRLPGTTATLHPEMARPEKSMMGIGEQL</sequence>
<evidence type="ECO:0000313" key="3">
    <source>
        <dbReference type="Proteomes" id="UP001295794"/>
    </source>
</evidence>
<organism evidence="2 3">
    <name type="scientific">Mycena citricolor</name>
    <dbReference type="NCBI Taxonomy" id="2018698"/>
    <lineage>
        <taxon>Eukaryota</taxon>
        <taxon>Fungi</taxon>
        <taxon>Dikarya</taxon>
        <taxon>Basidiomycota</taxon>
        <taxon>Agaricomycotina</taxon>
        <taxon>Agaricomycetes</taxon>
        <taxon>Agaricomycetidae</taxon>
        <taxon>Agaricales</taxon>
        <taxon>Marasmiineae</taxon>
        <taxon>Mycenaceae</taxon>
        <taxon>Mycena</taxon>
    </lineage>
</organism>